<keyword evidence="7 8" id="KW-0472">Membrane</keyword>
<evidence type="ECO:0000256" key="6">
    <source>
        <dbReference type="ARBA" id="ARBA00022989"/>
    </source>
</evidence>
<dbReference type="InterPro" id="IPR038731">
    <property type="entry name" value="RgtA/B/C-like"/>
</dbReference>
<keyword evidence="3 10" id="KW-0328">Glycosyltransferase</keyword>
<evidence type="ECO:0000259" key="9">
    <source>
        <dbReference type="Pfam" id="PF13231"/>
    </source>
</evidence>
<dbReference type="RefSeq" id="WP_247379220.1">
    <property type="nucleotide sequence ID" value="NZ_JALLGV010000007.1"/>
</dbReference>
<evidence type="ECO:0000313" key="10">
    <source>
        <dbReference type="EMBL" id="MFD1586673.1"/>
    </source>
</evidence>
<accession>A0ABD6CB89</accession>
<keyword evidence="5 8" id="KW-0812">Transmembrane</keyword>
<feature type="transmembrane region" description="Helical" evidence="8">
    <location>
        <begin position="91"/>
        <end position="111"/>
    </location>
</feature>
<evidence type="ECO:0000256" key="4">
    <source>
        <dbReference type="ARBA" id="ARBA00022679"/>
    </source>
</evidence>
<evidence type="ECO:0000256" key="8">
    <source>
        <dbReference type="SAM" id="Phobius"/>
    </source>
</evidence>
<feature type="transmembrane region" description="Helical" evidence="8">
    <location>
        <begin position="307"/>
        <end position="327"/>
    </location>
</feature>
<feature type="domain" description="Glycosyltransferase RgtA/B/C/D-like" evidence="9">
    <location>
        <begin position="70"/>
        <end position="229"/>
    </location>
</feature>
<dbReference type="AlphaFoldDB" id="A0ABD6CB89"/>
<protein>
    <submittedName>
        <fullName evidence="10">Glycosyltransferase family 39 protein</fullName>
        <ecNumber evidence="10">2.4.-.-</ecNumber>
    </submittedName>
</protein>
<feature type="transmembrane region" description="Helical" evidence="8">
    <location>
        <begin position="118"/>
        <end position="134"/>
    </location>
</feature>
<dbReference type="Pfam" id="PF13231">
    <property type="entry name" value="PMT_2"/>
    <property type="match status" value="1"/>
</dbReference>
<evidence type="ECO:0000256" key="7">
    <source>
        <dbReference type="ARBA" id="ARBA00023136"/>
    </source>
</evidence>
<dbReference type="GO" id="GO:0008610">
    <property type="term" value="P:lipid biosynthetic process"/>
    <property type="evidence" value="ECO:0007669"/>
    <property type="project" value="UniProtKB-ARBA"/>
</dbReference>
<evidence type="ECO:0000313" key="11">
    <source>
        <dbReference type="Proteomes" id="UP001597119"/>
    </source>
</evidence>
<name>A0ABD6CB89_9EURY</name>
<dbReference type="Proteomes" id="UP001597119">
    <property type="component" value="Unassembled WGS sequence"/>
</dbReference>
<dbReference type="PANTHER" id="PTHR33908:SF3">
    <property type="entry name" value="UNDECAPRENYL PHOSPHATE-ALPHA-4-AMINO-4-DEOXY-L-ARABINOSE ARABINOSYL TRANSFERASE"/>
    <property type="match status" value="1"/>
</dbReference>
<keyword evidence="4 10" id="KW-0808">Transferase</keyword>
<dbReference type="EMBL" id="JBHUDJ010000002">
    <property type="protein sequence ID" value="MFD1586673.1"/>
    <property type="molecule type" value="Genomic_DNA"/>
</dbReference>
<evidence type="ECO:0000256" key="3">
    <source>
        <dbReference type="ARBA" id="ARBA00022676"/>
    </source>
</evidence>
<comment type="caution">
    <text evidence="10">The sequence shown here is derived from an EMBL/GenBank/DDBJ whole genome shotgun (WGS) entry which is preliminary data.</text>
</comment>
<comment type="subcellular location">
    <subcellularLocation>
        <location evidence="1">Cell membrane</location>
        <topology evidence="1">Multi-pass membrane protein</topology>
    </subcellularLocation>
</comment>
<gene>
    <name evidence="10" type="ORF">ACFR9U_06735</name>
</gene>
<feature type="transmembrane region" description="Helical" evidence="8">
    <location>
        <begin position="361"/>
        <end position="380"/>
    </location>
</feature>
<evidence type="ECO:0000256" key="5">
    <source>
        <dbReference type="ARBA" id="ARBA00022692"/>
    </source>
</evidence>
<reference evidence="10 11" key="1">
    <citation type="journal article" date="2019" name="Int. J. Syst. Evol. Microbiol.">
        <title>The Global Catalogue of Microorganisms (GCM) 10K type strain sequencing project: providing services to taxonomists for standard genome sequencing and annotation.</title>
        <authorList>
            <consortium name="The Broad Institute Genomics Platform"/>
            <consortium name="The Broad Institute Genome Sequencing Center for Infectious Disease"/>
            <person name="Wu L."/>
            <person name="Ma J."/>
        </authorList>
    </citation>
    <scope>NUCLEOTIDE SEQUENCE [LARGE SCALE GENOMIC DNA]</scope>
    <source>
        <strain evidence="10 11">CGMCC 1.12125</strain>
    </source>
</reference>
<feature type="transmembrane region" description="Helical" evidence="8">
    <location>
        <begin position="276"/>
        <end position="295"/>
    </location>
</feature>
<dbReference type="GO" id="GO:0016757">
    <property type="term" value="F:glycosyltransferase activity"/>
    <property type="evidence" value="ECO:0007669"/>
    <property type="project" value="UniProtKB-KW"/>
</dbReference>
<feature type="transmembrane region" description="Helical" evidence="8">
    <location>
        <begin position="333"/>
        <end position="349"/>
    </location>
</feature>
<organism evidence="10 11">
    <name type="scientific">Halorientalis brevis</name>
    <dbReference type="NCBI Taxonomy" id="1126241"/>
    <lineage>
        <taxon>Archaea</taxon>
        <taxon>Methanobacteriati</taxon>
        <taxon>Methanobacteriota</taxon>
        <taxon>Stenosarchaea group</taxon>
        <taxon>Halobacteria</taxon>
        <taxon>Halobacteriales</taxon>
        <taxon>Haloarculaceae</taxon>
        <taxon>Halorientalis</taxon>
    </lineage>
</organism>
<keyword evidence="6 8" id="KW-1133">Transmembrane helix</keyword>
<evidence type="ECO:0000256" key="2">
    <source>
        <dbReference type="ARBA" id="ARBA00022475"/>
    </source>
</evidence>
<sequence>MDTRGLSTHVRARLTAQPPVLYFVVALGAALRLYGLGAESFWIDEYSSLAYVTSRTTFEVAREVPLVDPHPPLYYLLLDIWTSLVGVSEPAVRLLSALFGIAAIPLLYALGAELYDRQVGVFAAGVLAFSRFHVSHSQNVRMYSLLVFATVCSMLFLVRLRTAPTRRAAVGYVAASVALLYTHAFGALVLVAQHCYVLGSRFVRTGGTWAVDPRRWLGVQLAVAVLAVPWAIDMGRQALALLTPGGGSGAVAWGWIPEPTPIRLVSAVGAYVTPSFEDGFGGFLVLVVIGLLALGSQRRVSLDRERTLLLACWIGIPVVALFVVSSLVVPLFIPRYTIAAMPAVALFVAKEIRRVGTVEIRYISVVLLVVALVAGLPGYYQTSQNTEWDDAAAVVTDGADGDDVVLVHRGYFAGLVAQYVHRDRPTVPVERVSVATPVESVRQTVRSHDGDVWLAMSSSTARNRTEIRAVLARSGRHVRTERAFDDVTVTHYVTNDTGGTQ</sequence>
<dbReference type="PANTHER" id="PTHR33908">
    <property type="entry name" value="MANNOSYLTRANSFERASE YKCB-RELATED"/>
    <property type="match status" value="1"/>
</dbReference>
<feature type="transmembrane region" description="Helical" evidence="8">
    <location>
        <begin position="20"/>
        <end position="43"/>
    </location>
</feature>
<feature type="transmembrane region" description="Helical" evidence="8">
    <location>
        <begin position="170"/>
        <end position="193"/>
    </location>
</feature>
<feature type="transmembrane region" description="Helical" evidence="8">
    <location>
        <begin position="140"/>
        <end position="158"/>
    </location>
</feature>
<keyword evidence="11" id="KW-1185">Reference proteome</keyword>
<keyword evidence="2" id="KW-1003">Cell membrane</keyword>
<dbReference type="GO" id="GO:0005886">
    <property type="term" value="C:plasma membrane"/>
    <property type="evidence" value="ECO:0007669"/>
    <property type="project" value="UniProtKB-SubCell"/>
</dbReference>
<dbReference type="InterPro" id="IPR050297">
    <property type="entry name" value="LipidA_mod_glycosyltrf_83"/>
</dbReference>
<dbReference type="EC" id="2.4.-.-" evidence="10"/>
<proteinExistence type="predicted"/>
<evidence type="ECO:0000256" key="1">
    <source>
        <dbReference type="ARBA" id="ARBA00004651"/>
    </source>
</evidence>